<dbReference type="EMBL" id="JOJZ01000019">
    <property type="protein sequence ID" value="KID41566.1"/>
    <property type="molecule type" value="Genomic_DNA"/>
</dbReference>
<dbReference type="Proteomes" id="UP000031397">
    <property type="component" value="Unassembled WGS sequence"/>
</dbReference>
<feature type="domain" description="Cytoskeleton protein RodZ-like C-terminal" evidence="3">
    <location>
        <begin position="239"/>
        <end position="310"/>
    </location>
</feature>
<evidence type="ECO:0000313" key="4">
    <source>
        <dbReference type="EMBL" id="KID41566.1"/>
    </source>
</evidence>
<dbReference type="Pfam" id="PF13464">
    <property type="entry name" value="RodZ_C"/>
    <property type="match status" value="1"/>
</dbReference>
<dbReference type="GeneID" id="74913473"/>
<keyword evidence="2" id="KW-1133">Transmembrane helix</keyword>
<sequence length="319" mass="34546">MDKEDKNQKSVNIGQLLRKARVDAGMSIDDVQKKTKIQKRYLEAIEEDNFAALPGDFYVRAFVKQFADAVGLNGSEFIQKYDQDLPGGENANSIDNESREGQNYNGNQPEPAQSQQSSQRTARHDPSSPEPNHSGWNMRKLVPIVGIVIIVVIIIGVIWVGAGKLAHHNSNSASSTTSVSVSSDSYSSKASSSSKQKAAEDKAKAKSKNTKATGTQITKGANENEYNVKTNEKKTKVNLKGTAKSWSAVSVNGSQVWQGTLNPNQTHEVTIPANSKDFNVNLGNATATDITINGQKANLEKPANNGSAQVRNVTFKLTK</sequence>
<feature type="region of interest" description="Disordered" evidence="1">
    <location>
        <begin position="83"/>
        <end position="137"/>
    </location>
</feature>
<feature type="compositionally biased region" description="Polar residues" evidence="1">
    <location>
        <begin position="90"/>
        <end position="112"/>
    </location>
</feature>
<keyword evidence="2" id="KW-0472">Membrane</keyword>
<evidence type="ECO:0000256" key="2">
    <source>
        <dbReference type="SAM" id="Phobius"/>
    </source>
</evidence>
<dbReference type="Pfam" id="PF13413">
    <property type="entry name" value="HTH_25"/>
    <property type="match status" value="1"/>
</dbReference>
<reference evidence="4 5" key="1">
    <citation type="submission" date="2014-06" db="EMBL/GenBank/DDBJ databases">
        <title>Functional and comparative genomic analyses of the Drosophila gut microbiota identify candidate symbiosis factors.</title>
        <authorList>
            <person name="Newell P.D."/>
            <person name="Chaston J.M."/>
            <person name="Douglas A.E."/>
        </authorList>
    </citation>
    <scope>NUCLEOTIDE SEQUENCE [LARGE SCALE GENOMIC DNA]</scope>
    <source>
        <strain evidence="4 5">DmCS_002</strain>
    </source>
</reference>
<dbReference type="SUPFAM" id="SSF47413">
    <property type="entry name" value="lambda repressor-like DNA-binding domains"/>
    <property type="match status" value="1"/>
</dbReference>
<feature type="compositionally biased region" description="Low complexity" evidence="1">
    <location>
        <begin position="168"/>
        <end position="196"/>
    </location>
</feature>
<gene>
    <name evidence="4" type="ORF">LfDm3_0808</name>
</gene>
<keyword evidence="5" id="KW-1185">Reference proteome</keyword>
<dbReference type="InterPro" id="IPR050400">
    <property type="entry name" value="Bact_Cytoskel_RodZ"/>
</dbReference>
<protein>
    <recommendedName>
        <fullName evidence="3">Cytoskeleton protein RodZ-like C-terminal domain-containing protein</fullName>
    </recommendedName>
</protein>
<proteinExistence type="predicted"/>
<evidence type="ECO:0000256" key="1">
    <source>
        <dbReference type="SAM" id="MobiDB-lite"/>
    </source>
</evidence>
<accession>A0A0C1PNQ2</accession>
<dbReference type="PATRIC" id="fig|1614.7.peg.764"/>
<comment type="caution">
    <text evidence="4">The sequence shown here is derived from an EMBL/GenBank/DDBJ whole genome shotgun (WGS) entry which is preliminary data.</text>
</comment>
<dbReference type="Gene3D" id="1.10.260.40">
    <property type="entry name" value="lambda repressor-like DNA-binding domains"/>
    <property type="match status" value="1"/>
</dbReference>
<feature type="transmembrane region" description="Helical" evidence="2">
    <location>
        <begin position="141"/>
        <end position="162"/>
    </location>
</feature>
<dbReference type="AlphaFoldDB" id="A0A0C1PNQ2"/>
<evidence type="ECO:0000313" key="5">
    <source>
        <dbReference type="Proteomes" id="UP000031397"/>
    </source>
</evidence>
<dbReference type="PANTHER" id="PTHR34475">
    <property type="match status" value="1"/>
</dbReference>
<dbReference type="InterPro" id="IPR001387">
    <property type="entry name" value="Cro/C1-type_HTH"/>
</dbReference>
<keyword evidence="2" id="KW-0812">Transmembrane</keyword>
<evidence type="ECO:0000259" key="3">
    <source>
        <dbReference type="Pfam" id="PF13464"/>
    </source>
</evidence>
<dbReference type="OrthoDB" id="9797543at2"/>
<dbReference type="GO" id="GO:0003677">
    <property type="term" value="F:DNA binding"/>
    <property type="evidence" value="ECO:0007669"/>
    <property type="project" value="InterPro"/>
</dbReference>
<dbReference type="InterPro" id="IPR025194">
    <property type="entry name" value="RodZ-like_C"/>
</dbReference>
<dbReference type="RefSeq" id="WP_039144296.1">
    <property type="nucleotide sequence ID" value="NZ_JOJZ01000019.1"/>
</dbReference>
<dbReference type="InterPro" id="IPR010982">
    <property type="entry name" value="Lambda_DNA-bd_dom_sf"/>
</dbReference>
<name>A0A0C1PNQ2_9LACO</name>
<dbReference type="CDD" id="cd00093">
    <property type="entry name" value="HTH_XRE"/>
    <property type="match status" value="1"/>
</dbReference>
<feature type="region of interest" description="Disordered" evidence="1">
    <location>
        <begin position="168"/>
        <end position="218"/>
    </location>
</feature>
<organism evidence="4 5">
    <name type="scientific">Fructilactobacillus fructivorans</name>
    <dbReference type="NCBI Taxonomy" id="1614"/>
    <lineage>
        <taxon>Bacteria</taxon>
        <taxon>Bacillati</taxon>
        <taxon>Bacillota</taxon>
        <taxon>Bacilli</taxon>
        <taxon>Lactobacillales</taxon>
        <taxon>Lactobacillaceae</taxon>
        <taxon>Fructilactobacillus</taxon>
    </lineage>
</organism>
<dbReference type="PANTHER" id="PTHR34475:SF1">
    <property type="entry name" value="CYTOSKELETON PROTEIN RODZ"/>
    <property type="match status" value="1"/>
</dbReference>